<keyword evidence="3" id="KW-0732">Signal</keyword>
<dbReference type="GO" id="GO:0006508">
    <property type="term" value="P:proteolysis"/>
    <property type="evidence" value="ECO:0007669"/>
    <property type="project" value="UniProtKB-KW"/>
</dbReference>
<dbReference type="InterPro" id="IPR021842">
    <property type="entry name" value="DUF3435"/>
</dbReference>
<feature type="compositionally biased region" description="Basic and acidic residues" evidence="9">
    <location>
        <begin position="871"/>
        <end position="891"/>
    </location>
</feature>
<evidence type="ECO:0008006" key="14">
    <source>
        <dbReference type="Google" id="ProtNLM"/>
    </source>
</evidence>
<dbReference type="STRING" id="1291518.A0A0D9NVF6"/>
<keyword evidence="2 7" id="KW-0645">Protease</keyword>
<dbReference type="PANTHER" id="PTHR43806:SF66">
    <property type="entry name" value="SERIN ENDOPEPTIDASE"/>
    <property type="match status" value="1"/>
</dbReference>
<evidence type="ECO:0000313" key="12">
    <source>
        <dbReference type="EMBL" id="KJK77999.1"/>
    </source>
</evidence>
<dbReference type="SUPFAM" id="SSF52743">
    <property type="entry name" value="Subtilisin-like"/>
    <property type="match status" value="1"/>
</dbReference>
<dbReference type="PRINTS" id="PR00723">
    <property type="entry name" value="SUBTILISIN"/>
</dbReference>
<feature type="active site" description="Charge relay system" evidence="6 7">
    <location>
        <position position="945"/>
    </location>
</feature>
<evidence type="ECO:0000256" key="5">
    <source>
        <dbReference type="ARBA" id="ARBA00022825"/>
    </source>
</evidence>
<feature type="domain" description="C5a peptidase/Subtilisin-like protease SBT2-like Fn3-like" evidence="11">
    <location>
        <begin position="1335"/>
        <end position="1446"/>
    </location>
</feature>
<gene>
    <name evidence="12" type="ORF">H634G_06582</name>
</gene>
<evidence type="ECO:0000256" key="9">
    <source>
        <dbReference type="SAM" id="MobiDB-lite"/>
    </source>
</evidence>
<proteinExistence type="inferred from homology"/>
<evidence type="ECO:0000313" key="13">
    <source>
        <dbReference type="Proteomes" id="UP000054544"/>
    </source>
</evidence>
<sequence length="1712" mass="189485">MPQDPKSSLRFARPSVRQFNKDAAKAAVQKYQEKPLSEVCRLDPKTRQRRERIWQNWEEFAACAEVDPVNIWFDLCLGKPEVQAFFQGFLRQYWEQSVTWRPCLGPEEYEEVHTINCASTIEDVWCLLVNHADDRIMKPKRLKDRENAGIWSLKYASRRTSSTCSPTYEIARWIPEFGTEVGLNLGQTFQKDGATTDDILTILSTVWKKADDIRCSPDDRLSFTMYVVEMGLGGWRPGALELKKYNHVTLAWVRDPVNPSITRTICWCKVDHNKLRRLRIEREQRSSLSYALSVVPTLSLCLTTMFTVRAIRDNAFEAGFTTCDEVLHPGTLEEGVDFVELRWKEEFRSDDKHIMPMNYRRFLDLWNEVRMVLGSRSGLRPYSVRVGAVGRLDGCLQPALRNFIVSHSTEVFERSYQQVRIRANLANIAFGDKARHDAALWEAISNSFHNRDPNAPTRLSKLELDQFESRKDITELRKELRHITAQEGSSSQEAKKVSSRIRYILDCLEKLQVQEKRRKYFEEADKLRAMNQSTAHLKQEVQNLKRKRFGNSSAYAAKLASLLFQTNITSGLADRVVAYISGASGQSETGDIYSFGMKSKEPARCLFGCGTFFNTSALTRHVRHLHMHIFKARFLCPECKRMKLGDVVIEANPCAWSNHVRRVHGAVHTPNLESLPDVLCLLCDQQYKQRGFSRHLNTHSELFDEPISCPACLQEGRKVEVEGMGGWITHVADVHGGDRILGAIEVYKTSFSDAEITPIDINPAEAQHRKELARRRQVDRKRKAEPPSKNVAGAFILDCETSHVCESVAKSVEERGGTLRHMFKSDVFTGISFQLPILTTEEDRRSLVSQFKGIKESWPVQEVIQVPESTAEDKPEDKHDGPNEKEEELGKKPVAPPKMGKRHYRLSRRTQNDHIDSPWNHLMTHVDKLHEEGYTGSGIKIAVVDTGVDYKHLALGGCFGPGCKVVTGENFSNEGDKSDPIDCHGHGTIVSGILAGYDKAKGFVGAAPNATIMAYRVLNCQASGTEDDMIAGWLKAKEDGAQIIISSTGLQGENWAQRPLAMVAARIVASGVPCVVGLGNERGNGLSEPVDFTFEPGRWLDDWDRELRPVHDVDADFGDEPDDDLTGVKEVPVSIDWWTDLDEDCKLSPGNSSTGFAQDLVGHIALIRQTPETKECHFYDRVQNAVARGAEHILAWQNDPAHVEIRRKDAMGRPVKAIGITGADVGRAMACALASGQPVTARRIGRLRIETGHIASLSAYGPTWELDIKPSIGAPGQSVPVTRRGGGYGSDSGTSFAGPLVAGVFALILRSGGGGLLRAWDAAHATTLVEPGALKFNDTDNRPGSIGLRITNTAKTGVTYQLSNLAATTLYTFESGSIRPGAGEAVDATADIKLSQTSITIGAGQSATVDVSAIDPNGLDPKRLPLWSGWVSIQGSDGRNLTVPYLGLGGSLRSAAVLDPASELSSLAGSEFILSNPPEGQKSGPSKAIENSPAAIRSPANSSSFDLVLGSPLVRVDIVPLDMCSTSAPVNTTSVGTRGLACLARRANATEPDLSRACVPDSIVTEFAGVRSIGQLPGYPKHHVKRGKVDLEWTGAFAPEQYAPPGRYQIVARALPIMGDASNEAHWQTVKSPVFSILYEHNVNVPQANQQPSEENSWKPPQTQEEEDAFWANYLANILSFYNLILVLKTLLQQRTAQRTMNSAATMPLSFY</sequence>
<feature type="active site" description="Charge relay system" evidence="6 7">
    <location>
        <position position="1295"/>
    </location>
</feature>
<dbReference type="Pfam" id="PF06280">
    <property type="entry name" value="fn3_5"/>
    <property type="match status" value="1"/>
</dbReference>
<dbReference type="Proteomes" id="UP000054544">
    <property type="component" value="Unassembled WGS sequence"/>
</dbReference>
<protein>
    <recommendedName>
        <fullName evidence="14">Peptidase S8/S53 domain-containing protein</fullName>
    </recommendedName>
</protein>
<dbReference type="InterPro" id="IPR010435">
    <property type="entry name" value="C5a/SBT2-like_Fn3"/>
</dbReference>
<dbReference type="GO" id="GO:0004252">
    <property type="term" value="F:serine-type endopeptidase activity"/>
    <property type="evidence" value="ECO:0007669"/>
    <property type="project" value="UniProtKB-UniRule"/>
</dbReference>
<name>A0A0D9NVF6_METAN</name>
<dbReference type="InterPro" id="IPR023828">
    <property type="entry name" value="Peptidase_S8_Ser-AS"/>
</dbReference>
<evidence type="ECO:0000256" key="3">
    <source>
        <dbReference type="ARBA" id="ARBA00022729"/>
    </source>
</evidence>
<dbReference type="PROSITE" id="PS00136">
    <property type="entry name" value="SUBTILASE_ASP"/>
    <property type="match status" value="1"/>
</dbReference>
<dbReference type="Gene3D" id="3.40.50.200">
    <property type="entry name" value="Peptidase S8/S53 domain"/>
    <property type="match status" value="2"/>
</dbReference>
<evidence type="ECO:0000256" key="2">
    <source>
        <dbReference type="ARBA" id="ARBA00022670"/>
    </source>
</evidence>
<feature type="domain" description="Peptidase S8/S53" evidence="10">
    <location>
        <begin position="1250"/>
        <end position="1310"/>
    </location>
</feature>
<dbReference type="OrthoDB" id="4935235at2759"/>
<evidence type="ECO:0000256" key="4">
    <source>
        <dbReference type="ARBA" id="ARBA00022801"/>
    </source>
</evidence>
<evidence type="ECO:0000256" key="6">
    <source>
        <dbReference type="PIRSR" id="PIRSR615500-1"/>
    </source>
</evidence>
<dbReference type="PROSITE" id="PS00138">
    <property type="entry name" value="SUBTILASE_SER"/>
    <property type="match status" value="1"/>
</dbReference>
<evidence type="ECO:0000256" key="1">
    <source>
        <dbReference type="ARBA" id="ARBA00011073"/>
    </source>
</evidence>
<dbReference type="InterPro" id="IPR000209">
    <property type="entry name" value="Peptidase_S8/S53_dom"/>
</dbReference>
<feature type="region of interest" description="Disordered" evidence="9">
    <location>
        <begin position="1475"/>
        <end position="1495"/>
    </location>
</feature>
<evidence type="ECO:0000259" key="10">
    <source>
        <dbReference type="Pfam" id="PF00082"/>
    </source>
</evidence>
<accession>A0A0D9NVF6</accession>
<dbReference type="InterPro" id="IPR015500">
    <property type="entry name" value="Peptidase_S8_subtilisin-rel"/>
</dbReference>
<dbReference type="PROSITE" id="PS00137">
    <property type="entry name" value="SUBTILASE_HIS"/>
    <property type="match status" value="1"/>
</dbReference>
<dbReference type="PANTHER" id="PTHR43806">
    <property type="entry name" value="PEPTIDASE S8"/>
    <property type="match status" value="1"/>
</dbReference>
<dbReference type="InterPro" id="IPR036852">
    <property type="entry name" value="Peptidase_S8/S53_dom_sf"/>
</dbReference>
<reference evidence="13" key="1">
    <citation type="journal article" date="2014" name="BMC Genomics">
        <title>The genome sequence of the biocontrol fungus Metarhizium anisopliae and comparative genomics of Metarhizium species.</title>
        <authorList>
            <person name="Pattemore J.A."/>
            <person name="Hane J.K."/>
            <person name="Williams A.H."/>
            <person name="Wilson B.A."/>
            <person name="Stodart B.J."/>
            <person name="Ash G.J."/>
        </authorList>
    </citation>
    <scope>NUCLEOTIDE SEQUENCE [LARGE SCALE GENOMIC DNA]</scope>
    <source>
        <strain evidence="13">BRIP 53293</strain>
    </source>
</reference>
<dbReference type="PROSITE" id="PS51892">
    <property type="entry name" value="SUBTILASE"/>
    <property type="match status" value="1"/>
</dbReference>
<dbReference type="EMBL" id="KE384736">
    <property type="protein sequence ID" value="KJK77999.1"/>
    <property type="molecule type" value="Genomic_DNA"/>
</dbReference>
<keyword evidence="5 7" id="KW-0720">Serine protease</keyword>
<keyword evidence="4 7" id="KW-0378">Hydrolase</keyword>
<dbReference type="InterPro" id="IPR023827">
    <property type="entry name" value="Peptidase_S8_Asp-AS"/>
</dbReference>
<evidence type="ECO:0000256" key="7">
    <source>
        <dbReference type="PROSITE-ProRule" id="PRU01240"/>
    </source>
</evidence>
<organism evidence="12 13">
    <name type="scientific">Metarhizium anisopliae BRIP 53293</name>
    <dbReference type="NCBI Taxonomy" id="1291518"/>
    <lineage>
        <taxon>Eukaryota</taxon>
        <taxon>Fungi</taxon>
        <taxon>Dikarya</taxon>
        <taxon>Ascomycota</taxon>
        <taxon>Pezizomycotina</taxon>
        <taxon>Sordariomycetes</taxon>
        <taxon>Hypocreomycetidae</taxon>
        <taxon>Hypocreales</taxon>
        <taxon>Clavicipitaceae</taxon>
        <taxon>Metarhizium</taxon>
    </lineage>
</organism>
<comment type="similarity">
    <text evidence="1 7 8">Belongs to the peptidase S8 family.</text>
</comment>
<dbReference type="InterPro" id="IPR050131">
    <property type="entry name" value="Peptidase_S8_subtilisin-like"/>
</dbReference>
<feature type="compositionally biased region" description="Basic residues" evidence="9">
    <location>
        <begin position="899"/>
        <end position="908"/>
    </location>
</feature>
<dbReference type="Pfam" id="PF11917">
    <property type="entry name" value="DUF3435"/>
    <property type="match status" value="1"/>
</dbReference>
<feature type="active site" description="Charge relay system" evidence="6 7">
    <location>
        <position position="986"/>
    </location>
</feature>
<feature type="region of interest" description="Disordered" evidence="9">
    <location>
        <begin position="862"/>
        <end position="913"/>
    </location>
</feature>
<feature type="domain" description="Peptidase S8/S53" evidence="10">
    <location>
        <begin position="936"/>
        <end position="1083"/>
    </location>
</feature>
<dbReference type="GO" id="GO:0016020">
    <property type="term" value="C:membrane"/>
    <property type="evidence" value="ECO:0007669"/>
    <property type="project" value="InterPro"/>
</dbReference>
<dbReference type="Gene3D" id="3.50.30.30">
    <property type="match status" value="1"/>
</dbReference>
<evidence type="ECO:0000256" key="8">
    <source>
        <dbReference type="RuleBase" id="RU003355"/>
    </source>
</evidence>
<evidence type="ECO:0000259" key="11">
    <source>
        <dbReference type="Pfam" id="PF06280"/>
    </source>
</evidence>
<keyword evidence="13" id="KW-1185">Reference proteome</keyword>
<dbReference type="Pfam" id="PF00082">
    <property type="entry name" value="Peptidase_S8"/>
    <property type="match status" value="2"/>
</dbReference>
<dbReference type="InterPro" id="IPR022398">
    <property type="entry name" value="Peptidase_S8_His-AS"/>
</dbReference>